<feature type="transmembrane region" description="Helical" evidence="1">
    <location>
        <begin position="6"/>
        <end position="22"/>
    </location>
</feature>
<dbReference type="EMBL" id="FNIZ01000002">
    <property type="protein sequence ID" value="SDN96322.1"/>
    <property type="molecule type" value="Genomic_DNA"/>
</dbReference>
<keyword evidence="1" id="KW-0472">Membrane</keyword>
<dbReference type="AlphaFoldDB" id="A0A1H0FP60"/>
<gene>
    <name evidence="2" type="ORF">SAMN05421677_10266</name>
</gene>
<name>A0A1H0FP60_HALAD</name>
<dbReference type="RefSeq" id="WP_089650852.1">
    <property type="nucleotide sequence ID" value="NZ_FNIZ01000002.1"/>
</dbReference>
<dbReference type="Proteomes" id="UP000198860">
    <property type="component" value="Unassembled WGS sequence"/>
</dbReference>
<protein>
    <submittedName>
        <fullName evidence="2">Uncharacterized protein</fullName>
    </submittedName>
</protein>
<evidence type="ECO:0000313" key="2">
    <source>
        <dbReference type="EMBL" id="SDN96322.1"/>
    </source>
</evidence>
<feature type="transmembrane region" description="Helical" evidence="1">
    <location>
        <begin position="34"/>
        <end position="53"/>
    </location>
</feature>
<evidence type="ECO:0000313" key="3">
    <source>
        <dbReference type="Proteomes" id="UP000198860"/>
    </source>
</evidence>
<organism evidence="2 3">
    <name type="scientific">Halobacillus aidingensis</name>
    <dbReference type="NCBI Taxonomy" id="240303"/>
    <lineage>
        <taxon>Bacteria</taxon>
        <taxon>Bacillati</taxon>
        <taxon>Bacillota</taxon>
        <taxon>Bacilli</taxon>
        <taxon>Bacillales</taxon>
        <taxon>Bacillaceae</taxon>
        <taxon>Halobacillus</taxon>
    </lineage>
</organism>
<proteinExistence type="predicted"/>
<evidence type="ECO:0000256" key="1">
    <source>
        <dbReference type="SAM" id="Phobius"/>
    </source>
</evidence>
<sequence length="87" mass="9608">MKILLSSLFLLGLFVSVAVFVHKRKKAGVKGWKTALTSICFYAIAVLNLVAYWLDGLGIISWVLTIFLLMLGAYYTRYMPAASQSSG</sequence>
<reference evidence="3" key="1">
    <citation type="submission" date="2016-10" db="EMBL/GenBank/DDBJ databases">
        <authorList>
            <person name="Varghese N."/>
            <person name="Submissions S."/>
        </authorList>
    </citation>
    <scope>NUCLEOTIDE SEQUENCE [LARGE SCALE GENOMIC DNA]</scope>
    <source>
        <strain evidence="3">CGMCC 1.3703</strain>
    </source>
</reference>
<dbReference type="OrthoDB" id="2427984at2"/>
<feature type="transmembrane region" description="Helical" evidence="1">
    <location>
        <begin position="59"/>
        <end position="76"/>
    </location>
</feature>
<accession>A0A1H0FP60</accession>
<keyword evidence="1" id="KW-0812">Transmembrane</keyword>
<dbReference type="STRING" id="240303.SAMN05421677_10266"/>
<keyword evidence="3" id="KW-1185">Reference proteome</keyword>
<keyword evidence="1" id="KW-1133">Transmembrane helix</keyword>